<dbReference type="InterPro" id="IPR011990">
    <property type="entry name" value="TPR-like_helical_dom_sf"/>
</dbReference>
<dbReference type="Proteomes" id="UP000091820">
    <property type="component" value="Unassembled WGS sequence"/>
</dbReference>
<dbReference type="PANTHER" id="PTHR44314">
    <property type="entry name" value="CILIA- AND FLAGELLA-ASSOCIATED PROTEIN 70"/>
    <property type="match status" value="1"/>
</dbReference>
<dbReference type="GO" id="GO:0070062">
    <property type="term" value="C:extracellular exosome"/>
    <property type="evidence" value="ECO:0007669"/>
    <property type="project" value="TreeGrafter"/>
</dbReference>
<keyword evidence="1" id="KW-0677">Repeat</keyword>
<dbReference type="VEuPathDB" id="VectorBase:GBRI033078"/>
<evidence type="ECO:0000313" key="3">
    <source>
        <dbReference type="EnsemblMetazoa" id="GBRI033078-PA"/>
    </source>
</evidence>
<dbReference type="GO" id="GO:0060271">
    <property type="term" value="P:cilium assembly"/>
    <property type="evidence" value="ECO:0007669"/>
    <property type="project" value="TreeGrafter"/>
</dbReference>
<reference evidence="4" key="1">
    <citation type="submission" date="2014-03" db="EMBL/GenBank/DDBJ databases">
        <authorList>
            <person name="Aksoy S."/>
            <person name="Warren W."/>
            <person name="Wilson R.K."/>
        </authorList>
    </citation>
    <scope>NUCLEOTIDE SEQUENCE [LARGE SCALE GENOMIC DNA]</scope>
    <source>
        <strain evidence="4">IAEA</strain>
    </source>
</reference>
<keyword evidence="4" id="KW-1185">Reference proteome</keyword>
<dbReference type="InterPro" id="IPR052628">
    <property type="entry name" value="CFAP70"/>
</dbReference>
<dbReference type="SUPFAM" id="SSF48452">
    <property type="entry name" value="TPR-like"/>
    <property type="match status" value="2"/>
</dbReference>
<dbReference type="STRING" id="37001.A0A1A9WUQ6"/>
<evidence type="ECO:0000256" key="2">
    <source>
        <dbReference type="ARBA" id="ARBA00022803"/>
    </source>
</evidence>
<evidence type="ECO:0000313" key="4">
    <source>
        <dbReference type="Proteomes" id="UP000091820"/>
    </source>
</evidence>
<dbReference type="EnsemblMetazoa" id="GBRI033078-RA">
    <property type="protein sequence ID" value="GBRI033078-PA"/>
    <property type="gene ID" value="GBRI033078"/>
</dbReference>
<sequence length="772" mass="91004">MRSVKRKQSKALAAALTAQRVFLYMQPQTASYPMPEDENTYMEIELEHRNCVITQLRDHYTPENKIHLKSFETEKPTFSITIEQDSYDVIEAFGDAPLTLTLYEHYIPELSLSEDTTIQLSHRKMEERWPLAQGHIDMMQFFVKWRCKKTVDKVEDRLLDDCDGLVATISWQSKELTEFTSKYHKVFICKYTDFTRQLVCDNTTYCKWEMLIPQDSEFNFPNIKANVDYNLVCNSMHRYVLTDRMHRQLEKDVVNDKLHLKVEIFRESNPTMTLLQGFIDLSIFLYPNVNNCSFAVKMTPPSNYSVPESVTKRKSSIDTTRSDISPTFAIIKICVKTPITEPPRDFFATGVTDSVYSDCWDTRGAKASLGGNDEKYKKIYREFDNTIHDLIEYIVTNNLYNTKDKNYFCGQVCNVANRVLPLLAFDFNTRFPTETNIEFVNLMTTVYKELVKRVHPFLMKDTDVNTPYTDVQENIISRINLAKLMYELENVDMCHYLFDQLQKDYGRNSLFRFYKFIFDIELGEYNSAREYLNLPYAEKDLKGELFTGIIKIYINYMEDLNSEELTANEKLLIALNDFCENMQPKSQIGWILLFCLYKKHKYRPGMEYSRWKYDHLFRDTMPTIEYIPTSRWNIFNNFTPNLTSIKAQYFWKAIEVLIDIGLYRFAAWIFDEIADECSDIEEYIIKTSFKFHLRQSDQLKEAEDCFIQATSYGMYFPDVWAYLALINLKLGEYLKALECWKYARLNPNILICGEISKELVKVDCDRIDILEN</sequence>
<organism evidence="3 4">
    <name type="scientific">Glossina brevipalpis</name>
    <dbReference type="NCBI Taxonomy" id="37001"/>
    <lineage>
        <taxon>Eukaryota</taxon>
        <taxon>Metazoa</taxon>
        <taxon>Ecdysozoa</taxon>
        <taxon>Arthropoda</taxon>
        <taxon>Hexapoda</taxon>
        <taxon>Insecta</taxon>
        <taxon>Pterygota</taxon>
        <taxon>Neoptera</taxon>
        <taxon>Endopterygota</taxon>
        <taxon>Diptera</taxon>
        <taxon>Brachycera</taxon>
        <taxon>Muscomorpha</taxon>
        <taxon>Hippoboscoidea</taxon>
        <taxon>Glossinidae</taxon>
        <taxon>Glossina</taxon>
    </lineage>
</organism>
<reference evidence="3" key="2">
    <citation type="submission" date="2020-05" db="UniProtKB">
        <authorList>
            <consortium name="EnsemblMetazoa"/>
        </authorList>
    </citation>
    <scope>IDENTIFICATION</scope>
    <source>
        <strain evidence="3">IAEA</strain>
    </source>
</reference>
<dbReference type="GO" id="GO:0031514">
    <property type="term" value="C:motile cilium"/>
    <property type="evidence" value="ECO:0007669"/>
    <property type="project" value="TreeGrafter"/>
</dbReference>
<proteinExistence type="predicted"/>
<name>A0A1A9WUQ6_9MUSC</name>
<dbReference type="AlphaFoldDB" id="A0A1A9WUQ6"/>
<dbReference type="PANTHER" id="PTHR44314:SF1">
    <property type="entry name" value="CILIA- AND FLAGELLA-ASSOCIATED PROTEIN 70"/>
    <property type="match status" value="1"/>
</dbReference>
<evidence type="ECO:0000256" key="1">
    <source>
        <dbReference type="ARBA" id="ARBA00022737"/>
    </source>
</evidence>
<keyword evidence="2" id="KW-0802">TPR repeat</keyword>
<accession>A0A1A9WUQ6</accession>
<dbReference type="GO" id="GO:0003341">
    <property type="term" value="P:cilium movement"/>
    <property type="evidence" value="ECO:0007669"/>
    <property type="project" value="TreeGrafter"/>
</dbReference>
<dbReference type="Gene3D" id="1.25.40.10">
    <property type="entry name" value="Tetratricopeptide repeat domain"/>
    <property type="match status" value="1"/>
</dbReference>
<protein>
    <submittedName>
        <fullName evidence="3">Uncharacterized protein</fullName>
    </submittedName>
</protein>